<name>A9NNE8_PICSI</name>
<evidence type="ECO:0000313" key="2">
    <source>
        <dbReference type="EMBL" id="ABK22159.1"/>
    </source>
</evidence>
<evidence type="ECO:0000256" key="1">
    <source>
        <dbReference type="SAM" id="MobiDB-lite"/>
    </source>
</evidence>
<dbReference type="EMBL" id="EF082806">
    <property type="protein sequence ID" value="ABK22159.1"/>
    <property type="molecule type" value="mRNA"/>
</dbReference>
<reference evidence="2" key="1">
    <citation type="journal article" date="2008" name="BMC Genomics">
        <title>A conifer genomics resource of 200,000 spruce (Picea spp.) ESTs and 6,464 high-quality, sequence-finished full-length cDNAs for Sitka spruce (Picea sitchensis).</title>
        <authorList>
            <person name="Ralph S.G."/>
            <person name="Chun H.J."/>
            <person name="Kolosova N."/>
            <person name="Cooper D."/>
            <person name="Oddy C."/>
            <person name="Ritland C.E."/>
            <person name="Kirkpatrick R."/>
            <person name="Moore R."/>
            <person name="Barber S."/>
            <person name="Holt R.A."/>
            <person name="Jones S.J."/>
            <person name="Marra M.A."/>
            <person name="Douglas C.J."/>
            <person name="Ritland K."/>
            <person name="Bohlmann J."/>
        </authorList>
    </citation>
    <scope>NUCLEOTIDE SEQUENCE</scope>
    <source>
        <tissue evidence="2">Green portion of the leader tissue</tissue>
    </source>
</reference>
<dbReference type="AlphaFoldDB" id="A9NNE8"/>
<organism evidence="2">
    <name type="scientific">Picea sitchensis</name>
    <name type="common">Sitka spruce</name>
    <name type="synonym">Pinus sitchensis</name>
    <dbReference type="NCBI Taxonomy" id="3332"/>
    <lineage>
        <taxon>Eukaryota</taxon>
        <taxon>Viridiplantae</taxon>
        <taxon>Streptophyta</taxon>
        <taxon>Embryophyta</taxon>
        <taxon>Tracheophyta</taxon>
        <taxon>Spermatophyta</taxon>
        <taxon>Pinopsida</taxon>
        <taxon>Pinidae</taxon>
        <taxon>Conifers I</taxon>
        <taxon>Pinales</taxon>
        <taxon>Pinaceae</taxon>
        <taxon>Picea</taxon>
    </lineage>
</organism>
<dbReference type="PANTHER" id="PTHR47721:SF2">
    <property type="entry name" value="OS01G0235100 PROTEIN"/>
    <property type="match status" value="1"/>
</dbReference>
<dbReference type="PANTHER" id="PTHR47721">
    <property type="entry name" value="OS01G0235100 PROTEIN"/>
    <property type="match status" value="1"/>
</dbReference>
<accession>A9NNE8</accession>
<sequence length="161" mass="17356">MAGTCLLAHSILTVTTSKTDPNSLASLSKPPRQTSPTARTLRIPSLGFSQNTEIPIGYLSGRRIPTPIPPTRVISEDGTAVEEEQGKVLVGCKACGRPEIERGCNGEGRIQGGIGTIPGFQWWPIKVFRPCPGFVASGGRYRRRGQSMDEVAFGRDKDQGF</sequence>
<feature type="region of interest" description="Disordered" evidence="1">
    <location>
        <begin position="19"/>
        <end position="38"/>
    </location>
</feature>
<protein>
    <submittedName>
        <fullName evidence="2">Uncharacterized protein</fullName>
    </submittedName>
</protein>
<proteinExistence type="evidence at transcript level"/>
<dbReference type="GO" id="GO:0009507">
    <property type="term" value="C:chloroplast"/>
    <property type="evidence" value="ECO:0007669"/>
    <property type="project" value="TreeGrafter"/>
</dbReference>